<dbReference type="KEGG" id="cai:Caci_7177"/>
<reference evidence="3 4" key="1">
    <citation type="journal article" date="2009" name="Stand. Genomic Sci.">
        <title>Complete genome sequence of Catenulispora acidiphila type strain (ID 139908).</title>
        <authorList>
            <person name="Copeland A."/>
            <person name="Lapidus A."/>
            <person name="Glavina Del Rio T."/>
            <person name="Nolan M."/>
            <person name="Lucas S."/>
            <person name="Chen F."/>
            <person name="Tice H."/>
            <person name="Cheng J.F."/>
            <person name="Bruce D."/>
            <person name="Goodwin L."/>
            <person name="Pitluck S."/>
            <person name="Mikhailova N."/>
            <person name="Pati A."/>
            <person name="Ivanova N."/>
            <person name="Mavromatis K."/>
            <person name="Chen A."/>
            <person name="Palaniappan K."/>
            <person name="Chain P."/>
            <person name="Land M."/>
            <person name="Hauser L."/>
            <person name="Chang Y.J."/>
            <person name="Jeffries C.D."/>
            <person name="Chertkov O."/>
            <person name="Brettin T."/>
            <person name="Detter J.C."/>
            <person name="Han C."/>
            <person name="Ali Z."/>
            <person name="Tindall B.J."/>
            <person name="Goker M."/>
            <person name="Bristow J."/>
            <person name="Eisen J.A."/>
            <person name="Markowitz V."/>
            <person name="Hugenholtz P."/>
            <person name="Kyrpides N.C."/>
            <person name="Klenk H.P."/>
        </authorList>
    </citation>
    <scope>NUCLEOTIDE SEQUENCE [LARGE SCALE GENOMIC DNA]</scope>
    <source>
        <strain evidence="4">DSM 44928 / JCM 14897 / NBRC 102108 / NRRL B-24433 / ID139908</strain>
    </source>
</reference>
<name>C7Q6Z3_CATAD</name>
<dbReference type="OrthoDB" id="3874071at2"/>
<protein>
    <recommendedName>
        <fullName evidence="5">Lipoprotein</fullName>
    </recommendedName>
</protein>
<proteinExistence type="predicted"/>
<keyword evidence="4" id="KW-1185">Reference proteome</keyword>
<evidence type="ECO:0000256" key="2">
    <source>
        <dbReference type="SAM" id="SignalP"/>
    </source>
</evidence>
<evidence type="ECO:0000313" key="4">
    <source>
        <dbReference type="Proteomes" id="UP000000851"/>
    </source>
</evidence>
<dbReference type="InParanoid" id="C7Q6Z3"/>
<organism evidence="3 4">
    <name type="scientific">Catenulispora acidiphila (strain DSM 44928 / JCM 14897 / NBRC 102108 / NRRL B-24433 / ID139908)</name>
    <dbReference type="NCBI Taxonomy" id="479433"/>
    <lineage>
        <taxon>Bacteria</taxon>
        <taxon>Bacillati</taxon>
        <taxon>Actinomycetota</taxon>
        <taxon>Actinomycetes</taxon>
        <taxon>Catenulisporales</taxon>
        <taxon>Catenulisporaceae</taxon>
        <taxon>Catenulispora</taxon>
    </lineage>
</organism>
<feature type="signal peptide" evidence="2">
    <location>
        <begin position="1"/>
        <end position="27"/>
    </location>
</feature>
<gene>
    <name evidence="3" type="ordered locus">Caci_7177</name>
</gene>
<evidence type="ECO:0000313" key="3">
    <source>
        <dbReference type="EMBL" id="ACU76006.1"/>
    </source>
</evidence>
<dbReference type="PROSITE" id="PS51257">
    <property type="entry name" value="PROKAR_LIPOPROTEIN"/>
    <property type="match status" value="1"/>
</dbReference>
<feature type="chain" id="PRO_5039097336" description="Lipoprotein" evidence="2">
    <location>
        <begin position="28"/>
        <end position="189"/>
    </location>
</feature>
<dbReference type="eggNOG" id="ENOG50347BB">
    <property type="taxonomic scope" value="Bacteria"/>
</dbReference>
<dbReference type="HOGENOM" id="CLU_133115_0_0_11"/>
<keyword evidence="2" id="KW-0732">Signal</keyword>
<feature type="compositionally biased region" description="Low complexity" evidence="1">
    <location>
        <begin position="37"/>
        <end position="58"/>
    </location>
</feature>
<dbReference type="AlphaFoldDB" id="C7Q6Z3"/>
<accession>C7Q6Z3</accession>
<dbReference type="STRING" id="479433.Caci_7177"/>
<dbReference type="EMBL" id="CP001700">
    <property type="protein sequence ID" value="ACU76006.1"/>
    <property type="molecule type" value="Genomic_DNA"/>
</dbReference>
<feature type="region of interest" description="Disordered" evidence="1">
    <location>
        <begin position="32"/>
        <end position="58"/>
    </location>
</feature>
<evidence type="ECO:0000256" key="1">
    <source>
        <dbReference type="SAM" id="MobiDB-lite"/>
    </source>
</evidence>
<evidence type="ECO:0008006" key="5">
    <source>
        <dbReference type="Google" id="ProtNLM"/>
    </source>
</evidence>
<sequence length="189" mass="18139" precursor="true">MDHPPRTRPATRRLTAVAAILGAAALAAGCGSGSSGSSGASGSPSPTDAQGQVSSALSQAGQSASSALSSLGSQAGGAVSSAVSQASASASSALAQVKDGIDATADVQVGAVTTDSDGRATAQLTVKNPTSDQHDYTISVSFKNSGGTLQDIAAVSVDAVPAGGTKTATARSNRSLSGVTAEVSIALRH</sequence>
<dbReference type="RefSeq" id="WP_015795734.1">
    <property type="nucleotide sequence ID" value="NC_013131.1"/>
</dbReference>
<dbReference type="Proteomes" id="UP000000851">
    <property type="component" value="Chromosome"/>
</dbReference>